<sequence>MTDEPTYDVIQQIDGMPYGPEERALLAEAIRLADETRDTQLGYAARMRLTQSAHMTGDTDAMFSSFGWCVGMHDSDPVRFPLDTPGGNLLFQYKWMVGRLTTNPMFSLDQMDAMHVDMASRYLEYGATQSGVLQSRFTTAVLTGRYDEAEELREARNAVPEDEFSHCAACVRSEDAWYFQQIGDEPRALSVYDDIIENHLSCGAEPETAEAEALLPLLRAGRFADARAAHLHSYRVARRQPNSFNLIGHHLIFCAVTGNEARGLALLERHIGMIANDPLNQAAHFSAMLAVGVILDAVAAAGYGHQPVRGADTAELAGIYGGHSQPWTVNTLSMAAWNTAERLAASFNARNGNAHFTQRVRAARALADEHHDVPIATDTFRDPEPTVEEPTTADEWCERAIVFLMSGDAAAAKEAVETGLRLPIDNRRASLLGLAVRVNQSLGREEAAEESFQQRLAELRATGRADTAALEERLGMLLYDDNNPARFRVLRDELERSRDGGDPDDVVVELLLTTAEAALGDAEGTTAEAVTWVEELVSEAVTRTTVSDPHDIQPSARLLHSHTLLALGRLEEAIAELDVLVTADNRPRVRIPAMVIRAQIAGASNDYPTGIALAEELVALQARLGNRTGTVAASLLSAVLLSDHNRDEEAAHRMRYAIAQAELAELPNIPEFTAQLGRYLHYAGHSAEGLEKLDEAYTQLRAADAELTVLADILYVMGEAARVIDENAMAYGAWQQAVRYATEAGDNVLLMRASLALGTLLVNQGDKDSVGALRQATAAARALDNPQATILALQRLGNAQAFFGEEAGLATIEEAIALAGDQGSPWLIADLTDSLARGYQALGRIDEAVSAALRAADGYAESQDDASAALAELFVARALAEREHREEAVPLYQSARERLPIASPHWNIMSLELGDILADLGRHEEAAAVRSAVDSPPADLPAD</sequence>
<dbReference type="Proteomes" id="UP000318331">
    <property type="component" value="Unassembled WGS sequence"/>
</dbReference>
<dbReference type="RefSeq" id="WP_141916614.1">
    <property type="nucleotide sequence ID" value="NZ_BAAAYS010000003.1"/>
</dbReference>
<organism evidence="1 2">
    <name type="scientific">Klugiella xanthotipulae</name>
    <dbReference type="NCBI Taxonomy" id="244735"/>
    <lineage>
        <taxon>Bacteria</taxon>
        <taxon>Bacillati</taxon>
        <taxon>Actinomycetota</taxon>
        <taxon>Actinomycetes</taxon>
        <taxon>Micrococcales</taxon>
        <taxon>Microbacteriaceae</taxon>
        <taxon>Klugiella</taxon>
    </lineage>
</organism>
<dbReference type="OrthoDB" id="56388at2"/>
<keyword evidence="2" id="KW-1185">Reference proteome</keyword>
<dbReference type="InterPro" id="IPR011990">
    <property type="entry name" value="TPR-like_helical_dom_sf"/>
</dbReference>
<evidence type="ECO:0008006" key="3">
    <source>
        <dbReference type="Google" id="ProtNLM"/>
    </source>
</evidence>
<dbReference type="AlphaFoldDB" id="A0A543I7A9"/>
<name>A0A543I7A9_9MICO</name>
<accession>A0A543I7A9</accession>
<evidence type="ECO:0000313" key="2">
    <source>
        <dbReference type="Proteomes" id="UP000318331"/>
    </source>
</evidence>
<evidence type="ECO:0000313" key="1">
    <source>
        <dbReference type="EMBL" id="TQM66380.1"/>
    </source>
</evidence>
<comment type="caution">
    <text evidence="1">The sequence shown here is derived from an EMBL/GenBank/DDBJ whole genome shotgun (WGS) entry which is preliminary data.</text>
</comment>
<protein>
    <recommendedName>
        <fullName evidence="3">Tetratricopeptide repeat protein</fullName>
    </recommendedName>
</protein>
<gene>
    <name evidence="1" type="ORF">FB466_1220</name>
</gene>
<dbReference type="SUPFAM" id="SSF48452">
    <property type="entry name" value="TPR-like"/>
    <property type="match status" value="2"/>
</dbReference>
<reference evidence="1 2" key="1">
    <citation type="submission" date="2019-06" db="EMBL/GenBank/DDBJ databases">
        <title>Sequencing the genomes of 1000 actinobacteria strains.</title>
        <authorList>
            <person name="Klenk H.-P."/>
        </authorList>
    </citation>
    <scope>NUCLEOTIDE SEQUENCE [LARGE SCALE GENOMIC DNA]</scope>
    <source>
        <strain evidence="1 2">DSM 18031</strain>
    </source>
</reference>
<dbReference type="EMBL" id="VFPN01000001">
    <property type="protein sequence ID" value="TQM66380.1"/>
    <property type="molecule type" value="Genomic_DNA"/>
</dbReference>
<proteinExistence type="predicted"/>
<dbReference type="Gene3D" id="1.25.40.10">
    <property type="entry name" value="Tetratricopeptide repeat domain"/>
    <property type="match status" value="2"/>
</dbReference>